<evidence type="ECO:0000313" key="1">
    <source>
        <dbReference type="EMBL" id="MBW93860.1"/>
    </source>
</evidence>
<accession>A0A2P2JK77</accession>
<dbReference type="PANTHER" id="PTHR48237">
    <property type="entry name" value="GAMMA-TUBULIN COMPLEX COMPONENT"/>
    <property type="match status" value="1"/>
</dbReference>
<name>A0A2P2JK77_RHIMU</name>
<dbReference type="EMBL" id="GGEC01013377">
    <property type="protein sequence ID" value="MBW93860.1"/>
    <property type="molecule type" value="Transcribed_RNA"/>
</dbReference>
<dbReference type="PANTHER" id="PTHR48237:SF1">
    <property type="entry name" value="SPC97_SPC98 FAMILY OF SPINDLE POLE BODY (SBP) COMPONENT"/>
    <property type="match status" value="1"/>
</dbReference>
<dbReference type="AlphaFoldDB" id="A0A2P2JK77"/>
<dbReference type="EMBL" id="GGEC01013376">
    <property type="protein sequence ID" value="MBW93859.1"/>
    <property type="molecule type" value="Transcribed_RNA"/>
</dbReference>
<protein>
    <submittedName>
        <fullName evidence="1">Uncharacterized protein MANES_02G204000</fullName>
    </submittedName>
</protein>
<sequence length="133" mass="15081">MEEAQEVLGNNSLEDASWLCSLSETELDMLISLKMLVLQRARVIGHNKLAEKFDLKMLRALAFVLMEHLKGKFEDLPQIPGLTKCTPFMDGCNLLKCDHAGILSIEQLKACIGIVERKRAAKRSREDVDFNYE</sequence>
<reference evidence="1" key="1">
    <citation type="submission" date="2018-02" db="EMBL/GenBank/DDBJ databases">
        <title>Rhizophora mucronata_Transcriptome.</title>
        <authorList>
            <person name="Meera S.P."/>
            <person name="Sreeshan A."/>
            <person name="Augustine A."/>
        </authorList>
    </citation>
    <scope>NUCLEOTIDE SEQUENCE</scope>
    <source>
        <tissue evidence="1">Leaf</tissue>
    </source>
</reference>
<proteinExistence type="predicted"/>
<organism evidence="1">
    <name type="scientific">Rhizophora mucronata</name>
    <name type="common">Asiatic mangrove</name>
    <dbReference type="NCBI Taxonomy" id="61149"/>
    <lineage>
        <taxon>Eukaryota</taxon>
        <taxon>Viridiplantae</taxon>
        <taxon>Streptophyta</taxon>
        <taxon>Embryophyta</taxon>
        <taxon>Tracheophyta</taxon>
        <taxon>Spermatophyta</taxon>
        <taxon>Magnoliopsida</taxon>
        <taxon>eudicotyledons</taxon>
        <taxon>Gunneridae</taxon>
        <taxon>Pentapetalae</taxon>
        <taxon>rosids</taxon>
        <taxon>fabids</taxon>
        <taxon>Malpighiales</taxon>
        <taxon>Rhizophoraceae</taxon>
        <taxon>Rhizophora</taxon>
    </lineage>
</organism>